<organism evidence="1 2">
    <name type="scientific">Protea cynaroides</name>
    <dbReference type="NCBI Taxonomy" id="273540"/>
    <lineage>
        <taxon>Eukaryota</taxon>
        <taxon>Viridiplantae</taxon>
        <taxon>Streptophyta</taxon>
        <taxon>Embryophyta</taxon>
        <taxon>Tracheophyta</taxon>
        <taxon>Spermatophyta</taxon>
        <taxon>Magnoliopsida</taxon>
        <taxon>Proteales</taxon>
        <taxon>Proteaceae</taxon>
        <taxon>Protea</taxon>
    </lineage>
</organism>
<dbReference type="Proteomes" id="UP001141806">
    <property type="component" value="Unassembled WGS sequence"/>
</dbReference>
<evidence type="ECO:0000313" key="1">
    <source>
        <dbReference type="EMBL" id="KAJ4958532.1"/>
    </source>
</evidence>
<proteinExistence type="predicted"/>
<sequence length="164" mass="17477">MASTAGLPVEGFELSVLGMPSDSVSAMHASSHVWAFLVAAERSLDLRGAEAMSAACKSGDRVVEQQWETGIRQSTTTACNARDAQVFPGGSSDHFLSNSRIGATTRAQSIAVACNALSHVEEENPPRFAQSEACGSDSAMHGLRTLSHVAEADRGIQYRTRRRI</sequence>
<comment type="caution">
    <text evidence="1">The sequence shown here is derived from an EMBL/GenBank/DDBJ whole genome shotgun (WGS) entry which is preliminary data.</text>
</comment>
<accession>A0A9Q0K0Q3</accession>
<protein>
    <submittedName>
        <fullName evidence="1">Uncharacterized protein</fullName>
    </submittedName>
</protein>
<keyword evidence="2" id="KW-1185">Reference proteome</keyword>
<dbReference type="EMBL" id="JAMYWD010000010">
    <property type="protein sequence ID" value="KAJ4958532.1"/>
    <property type="molecule type" value="Genomic_DNA"/>
</dbReference>
<evidence type="ECO:0000313" key="2">
    <source>
        <dbReference type="Proteomes" id="UP001141806"/>
    </source>
</evidence>
<name>A0A9Q0K0Q3_9MAGN</name>
<reference evidence="1" key="1">
    <citation type="journal article" date="2023" name="Plant J.">
        <title>The genome of the king protea, Protea cynaroides.</title>
        <authorList>
            <person name="Chang J."/>
            <person name="Duong T.A."/>
            <person name="Schoeman C."/>
            <person name="Ma X."/>
            <person name="Roodt D."/>
            <person name="Barker N."/>
            <person name="Li Z."/>
            <person name="Van de Peer Y."/>
            <person name="Mizrachi E."/>
        </authorList>
    </citation>
    <scope>NUCLEOTIDE SEQUENCE</scope>
    <source>
        <tissue evidence="1">Young leaves</tissue>
    </source>
</reference>
<gene>
    <name evidence="1" type="ORF">NE237_025643</name>
</gene>
<dbReference type="AlphaFoldDB" id="A0A9Q0K0Q3"/>